<gene>
    <name evidence="1" type="ORF">NPIL_26171</name>
</gene>
<organism evidence="1 2">
    <name type="scientific">Nephila pilipes</name>
    <name type="common">Giant wood spider</name>
    <name type="synonym">Nephila maculata</name>
    <dbReference type="NCBI Taxonomy" id="299642"/>
    <lineage>
        <taxon>Eukaryota</taxon>
        <taxon>Metazoa</taxon>
        <taxon>Ecdysozoa</taxon>
        <taxon>Arthropoda</taxon>
        <taxon>Chelicerata</taxon>
        <taxon>Arachnida</taxon>
        <taxon>Araneae</taxon>
        <taxon>Araneomorphae</taxon>
        <taxon>Entelegynae</taxon>
        <taxon>Araneoidea</taxon>
        <taxon>Nephilidae</taxon>
        <taxon>Nephila</taxon>
    </lineage>
</organism>
<name>A0A8X6URV2_NEPPI</name>
<sequence>MTTGHDYLQKYLQQICVKDSACCPLCHHGDTGGDYLKNCPDILKFLAEVLLRLMKDFTLVFISVHRYTWLKWMRFGYNGRQDFMGKQNVYLNFECIASGKIHI</sequence>
<accession>A0A8X6URV2</accession>
<dbReference type="EMBL" id="BMAW01040170">
    <property type="protein sequence ID" value="GFU58594.1"/>
    <property type="molecule type" value="Genomic_DNA"/>
</dbReference>
<reference evidence="1" key="1">
    <citation type="submission" date="2020-08" db="EMBL/GenBank/DDBJ databases">
        <title>Multicomponent nature underlies the extraordinary mechanical properties of spider dragline silk.</title>
        <authorList>
            <person name="Kono N."/>
            <person name="Nakamura H."/>
            <person name="Mori M."/>
            <person name="Yoshida Y."/>
            <person name="Ohtoshi R."/>
            <person name="Malay A.D."/>
            <person name="Moran D.A.P."/>
            <person name="Tomita M."/>
            <person name="Numata K."/>
            <person name="Arakawa K."/>
        </authorList>
    </citation>
    <scope>NUCLEOTIDE SEQUENCE</scope>
</reference>
<comment type="caution">
    <text evidence="1">The sequence shown here is derived from an EMBL/GenBank/DDBJ whole genome shotgun (WGS) entry which is preliminary data.</text>
</comment>
<keyword evidence="2" id="KW-1185">Reference proteome</keyword>
<dbReference type="AlphaFoldDB" id="A0A8X6URV2"/>
<evidence type="ECO:0000313" key="1">
    <source>
        <dbReference type="EMBL" id="GFU58594.1"/>
    </source>
</evidence>
<dbReference type="Proteomes" id="UP000887013">
    <property type="component" value="Unassembled WGS sequence"/>
</dbReference>
<evidence type="ECO:0000313" key="2">
    <source>
        <dbReference type="Proteomes" id="UP000887013"/>
    </source>
</evidence>
<protein>
    <submittedName>
        <fullName evidence="1">Uncharacterized protein</fullName>
    </submittedName>
</protein>
<dbReference type="OrthoDB" id="5419617at2759"/>
<proteinExistence type="predicted"/>